<proteinExistence type="predicted"/>
<dbReference type="PROSITE" id="PS51755">
    <property type="entry name" value="OMPR_PHOB"/>
    <property type="match status" value="1"/>
</dbReference>
<dbReference type="InterPro" id="IPR036388">
    <property type="entry name" value="WH-like_DNA-bd_sf"/>
</dbReference>
<protein>
    <submittedName>
        <fullName evidence="4">Helix-turn-helix domain-containing protein</fullName>
    </submittedName>
</protein>
<dbReference type="InterPro" id="IPR001867">
    <property type="entry name" value="OmpR/PhoB-type_DNA-bd"/>
</dbReference>
<dbReference type="EMBL" id="JAMQOL010000054">
    <property type="protein sequence ID" value="MCM4083139.1"/>
    <property type="molecule type" value="Genomic_DNA"/>
</dbReference>
<keyword evidence="5" id="KW-1185">Reference proteome</keyword>
<dbReference type="InterPro" id="IPR016032">
    <property type="entry name" value="Sig_transdc_resp-reg_C-effctor"/>
</dbReference>
<evidence type="ECO:0000256" key="2">
    <source>
        <dbReference type="PROSITE-ProRule" id="PRU01091"/>
    </source>
</evidence>
<gene>
    <name evidence="4" type="ORF">LXN57_36865</name>
</gene>
<feature type="DNA-binding region" description="OmpR/PhoB-type" evidence="2">
    <location>
        <begin position="1"/>
        <end position="32"/>
    </location>
</feature>
<dbReference type="Gene3D" id="1.10.10.10">
    <property type="entry name" value="Winged helix-like DNA-binding domain superfamily/Winged helix DNA-binding domain"/>
    <property type="match status" value="1"/>
</dbReference>
<evidence type="ECO:0000256" key="1">
    <source>
        <dbReference type="ARBA" id="ARBA00023125"/>
    </source>
</evidence>
<reference evidence="4 5" key="1">
    <citation type="submission" date="2022-06" db="EMBL/GenBank/DDBJ databases">
        <title>Actinoplanes abujensis sp. nov., isolated from Nigerian arid soil.</title>
        <authorList>
            <person name="Ding P."/>
        </authorList>
    </citation>
    <scope>NUCLEOTIDE SEQUENCE [LARGE SCALE GENOMIC DNA]</scope>
    <source>
        <strain evidence="5">TRM88002</strain>
    </source>
</reference>
<sequence length="33" mass="3905">MHIRRLRNRLGGDLRHPRILISVRGLGYRLDPP</sequence>
<feature type="domain" description="OmpR/PhoB-type" evidence="3">
    <location>
        <begin position="1"/>
        <end position="32"/>
    </location>
</feature>
<dbReference type="Proteomes" id="UP001523216">
    <property type="component" value="Unassembled WGS sequence"/>
</dbReference>
<name>A0ABT0YAR6_9ACTN</name>
<accession>A0ABT0YAR6</accession>
<evidence type="ECO:0000313" key="5">
    <source>
        <dbReference type="Proteomes" id="UP001523216"/>
    </source>
</evidence>
<organism evidence="4 5">
    <name type="scientific">Paractinoplanes hotanensis</name>
    <dbReference type="NCBI Taxonomy" id="2906497"/>
    <lineage>
        <taxon>Bacteria</taxon>
        <taxon>Bacillati</taxon>
        <taxon>Actinomycetota</taxon>
        <taxon>Actinomycetes</taxon>
        <taxon>Micromonosporales</taxon>
        <taxon>Micromonosporaceae</taxon>
        <taxon>Paractinoplanes</taxon>
    </lineage>
</organism>
<dbReference type="Pfam" id="PF00486">
    <property type="entry name" value="Trans_reg_C"/>
    <property type="match status" value="1"/>
</dbReference>
<evidence type="ECO:0000313" key="4">
    <source>
        <dbReference type="EMBL" id="MCM4083139.1"/>
    </source>
</evidence>
<comment type="caution">
    <text evidence="4">The sequence shown here is derived from an EMBL/GenBank/DDBJ whole genome shotgun (WGS) entry which is preliminary data.</text>
</comment>
<keyword evidence="1 2" id="KW-0238">DNA-binding</keyword>
<evidence type="ECO:0000259" key="3">
    <source>
        <dbReference type="PROSITE" id="PS51755"/>
    </source>
</evidence>
<dbReference type="SUPFAM" id="SSF46894">
    <property type="entry name" value="C-terminal effector domain of the bipartite response regulators"/>
    <property type="match status" value="1"/>
</dbReference>